<evidence type="ECO:0000313" key="2">
    <source>
        <dbReference type="EMBL" id="CAF4199319.1"/>
    </source>
</evidence>
<feature type="compositionally biased region" description="Polar residues" evidence="1">
    <location>
        <begin position="46"/>
        <end position="61"/>
    </location>
</feature>
<dbReference type="EMBL" id="CAJOAY010009179">
    <property type="protein sequence ID" value="CAF4199319.1"/>
    <property type="molecule type" value="Genomic_DNA"/>
</dbReference>
<accession>A0A820AWN7</accession>
<name>A0A820AWN7_9BILA</name>
<dbReference type="AlphaFoldDB" id="A0A820AWN7"/>
<gene>
    <name evidence="2" type="ORF">OKA104_LOCUS40899</name>
</gene>
<reference evidence="2" key="1">
    <citation type="submission" date="2021-02" db="EMBL/GenBank/DDBJ databases">
        <authorList>
            <person name="Nowell W R."/>
        </authorList>
    </citation>
    <scope>NUCLEOTIDE SEQUENCE</scope>
</reference>
<feature type="region of interest" description="Disordered" evidence="1">
    <location>
        <begin position="1"/>
        <end position="75"/>
    </location>
</feature>
<organism evidence="2 3">
    <name type="scientific">Adineta steineri</name>
    <dbReference type="NCBI Taxonomy" id="433720"/>
    <lineage>
        <taxon>Eukaryota</taxon>
        <taxon>Metazoa</taxon>
        <taxon>Spiralia</taxon>
        <taxon>Gnathifera</taxon>
        <taxon>Rotifera</taxon>
        <taxon>Eurotatoria</taxon>
        <taxon>Bdelloidea</taxon>
        <taxon>Adinetida</taxon>
        <taxon>Adinetidae</taxon>
        <taxon>Adineta</taxon>
    </lineage>
</organism>
<protein>
    <submittedName>
        <fullName evidence="2">Uncharacterized protein</fullName>
    </submittedName>
</protein>
<evidence type="ECO:0000256" key="1">
    <source>
        <dbReference type="SAM" id="MobiDB-lite"/>
    </source>
</evidence>
<evidence type="ECO:0000313" key="3">
    <source>
        <dbReference type="Proteomes" id="UP000663881"/>
    </source>
</evidence>
<feature type="compositionally biased region" description="Polar residues" evidence="1">
    <location>
        <begin position="1"/>
        <end position="28"/>
    </location>
</feature>
<dbReference type="Proteomes" id="UP000663881">
    <property type="component" value="Unassembled WGS sequence"/>
</dbReference>
<sequence length="142" mass="16185">MASKLSTGKNTRGQNQPPSREVTNSLSNKHLEFPTLDPYRRYSPHIPSQSTPDLTYTSSPETPNPNPDPSLNEELRGVTLEEPMFQIPNNEVNQIRRHIRAYLQSVDQIPIVYQIPRAPTSYRRTQPYGENENFASSIAYLS</sequence>
<comment type="caution">
    <text evidence="2">The sequence shown here is derived from an EMBL/GenBank/DDBJ whole genome shotgun (WGS) entry which is preliminary data.</text>
</comment>
<proteinExistence type="predicted"/>